<dbReference type="InterPro" id="IPR001584">
    <property type="entry name" value="Integrase_cat-core"/>
</dbReference>
<dbReference type="InterPro" id="IPR047797">
    <property type="entry name" value="ISNCY_transpos"/>
</dbReference>
<keyword evidence="3" id="KW-1185">Reference proteome</keyword>
<name>A0A9P6RJ67_9FUNG</name>
<dbReference type="SUPFAM" id="SSF53098">
    <property type="entry name" value="Ribonuclease H-like"/>
    <property type="match status" value="1"/>
</dbReference>
<dbReference type="AlphaFoldDB" id="A0A9P6RJ67"/>
<proteinExistence type="predicted"/>
<dbReference type="InterPro" id="IPR036397">
    <property type="entry name" value="RNaseH_sf"/>
</dbReference>
<comment type="caution">
    <text evidence="2">The sequence shown here is derived from an EMBL/GenBank/DDBJ whole genome shotgun (WGS) entry which is preliminary data.</text>
</comment>
<gene>
    <name evidence="2" type="ORF">BGZ97_001280</name>
</gene>
<dbReference type="PROSITE" id="PS50994">
    <property type="entry name" value="INTEGRASE"/>
    <property type="match status" value="1"/>
</dbReference>
<dbReference type="Proteomes" id="UP000823405">
    <property type="component" value="Unassembled WGS sequence"/>
</dbReference>
<dbReference type="GO" id="GO:0003676">
    <property type="term" value="F:nucleic acid binding"/>
    <property type="evidence" value="ECO:0007669"/>
    <property type="project" value="InterPro"/>
</dbReference>
<dbReference type="PANTHER" id="PTHR35004">
    <property type="entry name" value="TRANSPOSASE RV3428C-RELATED"/>
    <property type="match status" value="1"/>
</dbReference>
<accession>A0A9P6RJ67</accession>
<reference evidence="2" key="1">
    <citation type="journal article" date="2020" name="Fungal Divers.">
        <title>Resolving the Mortierellaceae phylogeny through synthesis of multi-gene phylogenetics and phylogenomics.</title>
        <authorList>
            <person name="Vandepol N."/>
            <person name="Liber J."/>
            <person name="Desiro A."/>
            <person name="Na H."/>
            <person name="Kennedy M."/>
            <person name="Barry K."/>
            <person name="Grigoriev I.V."/>
            <person name="Miller A.N."/>
            <person name="O'Donnell K."/>
            <person name="Stajich J.E."/>
            <person name="Bonito G."/>
        </authorList>
    </citation>
    <scope>NUCLEOTIDE SEQUENCE</scope>
    <source>
        <strain evidence="2">NVP60</strain>
    </source>
</reference>
<protein>
    <recommendedName>
        <fullName evidence="1">Integrase catalytic domain-containing protein</fullName>
    </recommendedName>
</protein>
<dbReference type="GO" id="GO:0005634">
    <property type="term" value="C:nucleus"/>
    <property type="evidence" value="ECO:0007669"/>
    <property type="project" value="UniProtKB-ARBA"/>
</dbReference>
<dbReference type="NCBIfam" id="NF033594">
    <property type="entry name" value="transpos_ISNCY_2"/>
    <property type="match status" value="1"/>
</dbReference>
<dbReference type="InterPro" id="IPR012337">
    <property type="entry name" value="RNaseH-like_sf"/>
</dbReference>
<evidence type="ECO:0000313" key="2">
    <source>
        <dbReference type="EMBL" id="KAG0319856.1"/>
    </source>
</evidence>
<feature type="domain" description="Integrase catalytic" evidence="1">
    <location>
        <begin position="124"/>
        <end position="307"/>
    </location>
</feature>
<dbReference type="PANTHER" id="PTHR35004:SF7">
    <property type="entry name" value="INTEGRASE PROTEIN"/>
    <property type="match status" value="1"/>
</dbReference>
<dbReference type="SUPFAM" id="SSF46689">
    <property type="entry name" value="Homeodomain-like"/>
    <property type="match status" value="1"/>
</dbReference>
<evidence type="ECO:0000313" key="3">
    <source>
        <dbReference type="Proteomes" id="UP000823405"/>
    </source>
</evidence>
<dbReference type="InterPro" id="IPR009057">
    <property type="entry name" value="Homeodomain-like_sf"/>
</dbReference>
<dbReference type="OrthoDB" id="5623979at2759"/>
<dbReference type="GO" id="GO:0015074">
    <property type="term" value="P:DNA integration"/>
    <property type="evidence" value="ECO:0007669"/>
    <property type="project" value="InterPro"/>
</dbReference>
<dbReference type="Gene3D" id="3.30.420.10">
    <property type="entry name" value="Ribonuclease H-like superfamily/Ribonuclease H"/>
    <property type="match status" value="1"/>
</dbReference>
<dbReference type="EMBL" id="JAAAIN010000126">
    <property type="protein sequence ID" value="KAG0319856.1"/>
    <property type="molecule type" value="Genomic_DNA"/>
</dbReference>
<sequence>MSMRELNRIKIVQAVIEHRLKRYQGAERLGLSLRQMTRIVDRYLQFGVTGMTSGLRGKASNRQLPEEIAARAIGLIREHYVDFGPTLACEKLRECHGIKLAKETVRQLMIETGLWVPRRQRSAKVYQPRNRRSCLGELIQIDGSDHAWFEDRAPSCTLLVYVDDATSRLMALHFTASESTFSYFGATRKYLDKHGKPMAFYSDKASVFRVNAKGATSGKGHTQFARAMYELNIESICANSSQAKGRVERMNLTLQDRLVKELRLRGISTQQEANAFAPHFICDLNARFAKPPRSDFNAHRAIRSDEDLDRIFTWRELRKVSCNLTLQYDKILYLLPDNPEMRGLIHKYLEIVEYPDGHIEVWSNGTSVPYTIYDRLSEIDQSSIVENKRLSHVLRVAQIVQEKRDNRCNQAPSRTHAGHPFKSRVKDKGLKKQRELNAEDLNHAISVVNNLTRN</sequence>
<organism evidence="2 3">
    <name type="scientific">Linnemannia gamsii</name>
    <dbReference type="NCBI Taxonomy" id="64522"/>
    <lineage>
        <taxon>Eukaryota</taxon>
        <taxon>Fungi</taxon>
        <taxon>Fungi incertae sedis</taxon>
        <taxon>Mucoromycota</taxon>
        <taxon>Mortierellomycotina</taxon>
        <taxon>Mortierellomycetes</taxon>
        <taxon>Mortierellales</taxon>
        <taxon>Mortierellaceae</taxon>
        <taxon>Linnemannia</taxon>
    </lineage>
</organism>
<evidence type="ECO:0000259" key="1">
    <source>
        <dbReference type="PROSITE" id="PS50994"/>
    </source>
</evidence>